<feature type="transmembrane region" description="Helical" evidence="1">
    <location>
        <begin position="192"/>
        <end position="216"/>
    </location>
</feature>
<feature type="transmembrane region" description="Helical" evidence="1">
    <location>
        <begin position="273"/>
        <end position="290"/>
    </location>
</feature>
<organism evidence="3 4">
    <name type="scientific">Mucilaginibacter straminoryzae</name>
    <dbReference type="NCBI Taxonomy" id="2932774"/>
    <lineage>
        <taxon>Bacteria</taxon>
        <taxon>Pseudomonadati</taxon>
        <taxon>Bacteroidota</taxon>
        <taxon>Sphingobacteriia</taxon>
        <taxon>Sphingobacteriales</taxon>
        <taxon>Sphingobacteriaceae</taxon>
        <taxon>Mucilaginibacter</taxon>
    </lineage>
</organism>
<reference evidence="3" key="1">
    <citation type="submission" date="2022-04" db="EMBL/GenBank/DDBJ databases">
        <title>Mucilaginibacter sp. RS28 isolated from freshwater.</title>
        <authorList>
            <person name="Ko S.-R."/>
        </authorList>
    </citation>
    <scope>NUCLEOTIDE SEQUENCE</scope>
    <source>
        <strain evidence="3">RS28</strain>
    </source>
</reference>
<keyword evidence="1" id="KW-0472">Membrane</keyword>
<sequence length="388" mass="44886">MKSNTTQPLARIFSIDILRGVIMIIMALDHVRDYFTNVRFDPLDLSQTTPLLFFTRWITHFCAPTFIFLSGASAWLAGRKRTKKESAAFLFKRGLWLIFLELTIIGFGWQFDIGFHLFFTQVIWAIGWSMIFLSVLVFLPNTYIATIGLILIFGHNLLDPIQSAQFGSAKPFWMFLHESNIYFWSKGRGVLLFYPIIPWIGVMAVGYAFGTLFALPATERKPLFIKIGLACLVVFLILRIPNIYGDPFPWQHQAIWWKNILAVIKVHKYPPSLAYLLMTLGISIIVLALLEGANNRLSRFFTVYGKVPFFYYLLHIYLIHILQIIVAVAAGFNVKDMLSAFDKSPDHWGFSLPVVYLIWIAVIAILYLPCRWFMQVKSKRKDWWLSYI</sequence>
<feature type="transmembrane region" description="Helical" evidence="1">
    <location>
        <begin position="51"/>
        <end position="78"/>
    </location>
</feature>
<evidence type="ECO:0000313" key="4">
    <source>
        <dbReference type="Proteomes" id="UP001139450"/>
    </source>
</evidence>
<feature type="transmembrane region" description="Helical" evidence="1">
    <location>
        <begin position="354"/>
        <end position="374"/>
    </location>
</feature>
<dbReference type="Pfam" id="PF07786">
    <property type="entry name" value="HGSNAT_cat"/>
    <property type="match status" value="1"/>
</dbReference>
<dbReference type="EMBL" id="JALJEJ010000006">
    <property type="protein sequence ID" value="MCJ8210864.1"/>
    <property type="molecule type" value="Genomic_DNA"/>
</dbReference>
<protein>
    <submittedName>
        <fullName evidence="3">Heparan-alpha-glucosaminide N-acetyltransferase domain-containing protein</fullName>
    </submittedName>
</protein>
<dbReference type="PANTHER" id="PTHR40407:SF1">
    <property type="entry name" value="HEPARAN-ALPHA-GLUCOSAMINIDE N-ACETYLTRANSFERASE CATALYTIC DOMAIN-CONTAINING PROTEIN"/>
    <property type="match status" value="1"/>
</dbReference>
<feature type="domain" description="Heparan-alpha-glucosaminide N-acetyltransferase catalytic" evidence="2">
    <location>
        <begin position="11"/>
        <end position="216"/>
    </location>
</feature>
<feature type="transmembrane region" description="Helical" evidence="1">
    <location>
        <begin position="223"/>
        <end position="240"/>
    </location>
</feature>
<dbReference type="AlphaFoldDB" id="A0A9X1X4E7"/>
<feature type="transmembrane region" description="Helical" evidence="1">
    <location>
        <begin position="115"/>
        <end position="135"/>
    </location>
</feature>
<dbReference type="Proteomes" id="UP001139450">
    <property type="component" value="Unassembled WGS sequence"/>
</dbReference>
<dbReference type="PANTHER" id="PTHR40407">
    <property type="entry name" value="MEMBRANE PROTEIN-LIKE PROTEIN"/>
    <property type="match status" value="1"/>
</dbReference>
<feature type="transmembrane region" description="Helical" evidence="1">
    <location>
        <begin position="142"/>
        <end position="158"/>
    </location>
</feature>
<comment type="caution">
    <text evidence="3">The sequence shown here is derived from an EMBL/GenBank/DDBJ whole genome shotgun (WGS) entry which is preliminary data.</text>
</comment>
<keyword evidence="4" id="KW-1185">Reference proteome</keyword>
<feature type="transmembrane region" description="Helical" evidence="1">
    <location>
        <begin position="310"/>
        <end position="334"/>
    </location>
</feature>
<dbReference type="RefSeq" id="WP_245130860.1">
    <property type="nucleotide sequence ID" value="NZ_JALJEJ010000006.1"/>
</dbReference>
<keyword evidence="1" id="KW-1133">Transmembrane helix</keyword>
<accession>A0A9X1X4E7</accession>
<evidence type="ECO:0000313" key="3">
    <source>
        <dbReference type="EMBL" id="MCJ8210864.1"/>
    </source>
</evidence>
<gene>
    <name evidence="3" type="ORF">MUY27_14190</name>
</gene>
<feature type="transmembrane region" description="Helical" evidence="1">
    <location>
        <begin position="90"/>
        <end position="109"/>
    </location>
</feature>
<name>A0A9X1X4E7_9SPHI</name>
<dbReference type="InterPro" id="IPR012429">
    <property type="entry name" value="HGSNAT_cat"/>
</dbReference>
<feature type="transmembrane region" description="Helical" evidence="1">
    <location>
        <begin position="12"/>
        <end position="31"/>
    </location>
</feature>
<evidence type="ECO:0000259" key="2">
    <source>
        <dbReference type="Pfam" id="PF07786"/>
    </source>
</evidence>
<proteinExistence type="predicted"/>
<evidence type="ECO:0000256" key="1">
    <source>
        <dbReference type="SAM" id="Phobius"/>
    </source>
</evidence>
<keyword evidence="1" id="KW-0812">Transmembrane</keyword>